<protein>
    <submittedName>
        <fullName evidence="1">Uncharacterized protein</fullName>
    </submittedName>
</protein>
<reference evidence="1" key="1">
    <citation type="submission" date="2014-05" db="EMBL/GenBank/DDBJ databases">
        <authorList>
            <person name="Chronopoulou M."/>
        </authorList>
    </citation>
    <scope>NUCLEOTIDE SEQUENCE</scope>
    <source>
        <tissue evidence="1">Whole organism</tissue>
    </source>
</reference>
<dbReference type="EMBL" id="HACA01025327">
    <property type="protein sequence ID" value="CDW42688.1"/>
    <property type="molecule type" value="Transcribed_RNA"/>
</dbReference>
<evidence type="ECO:0000313" key="1">
    <source>
        <dbReference type="EMBL" id="CDW42688.1"/>
    </source>
</evidence>
<accession>A0A0K2UWP9</accession>
<dbReference type="AlphaFoldDB" id="A0A0K2UWP9"/>
<sequence length="52" mass="5889">MNKSGSDIEYLHPHFILINHQCGINTALSMPWQLKIKSTSSIYPSFLTRTPA</sequence>
<organism evidence="1">
    <name type="scientific">Lepeophtheirus salmonis</name>
    <name type="common">Salmon louse</name>
    <name type="synonym">Caligus salmonis</name>
    <dbReference type="NCBI Taxonomy" id="72036"/>
    <lineage>
        <taxon>Eukaryota</taxon>
        <taxon>Metazoa</taxon>
        <taxon>Ecdysozoa</taxon>
        <taxon>Arthropoda</taxon>
        <taxon>Crustacea</taxon>
        <taxon>Multicrustacea</taxon>
        <taxon>Hexanauplia</taxon>
        <taxon>Copepoda</taxon>
        <taxon>Siphonostomatoida</taxon>
        <taxon>Caligidae</taxon>
        <taxon>Lepeophtheirus</taxon>
    </lineage>
</organism>
<proteinExistence type="predicted"/>
<name>A0A0K2UWP9_LEPSM</name>